<keyword evidence="2" id="KW-0378">Hydrolase</keyword>
<comment type="caution">
    <text evidence="2">The sequence shown here is derived from an EMBL/GenBank/DDBJ whole genome shotgun (WGS) entry which is preliminary data.</text>
</comment>
<gene>
    <name evidence="2" type="ORF">CL6EHI_120610</name>
</gene>
<accession>A0A5K1UC71</accession>
<name>A0A5K1UC71_ENTHI</name>
<dbReference type="VEuPathDB" id="AmoebaDB:EHI7A_031790"/>
<reference evidence="2 3" key="1">
    <citation type="submission" date="2016-05" db="EMBL/GenBank/DDBJ databases">
        <title>First whole genome sequencing of Entamoeba histolytica HM1:IMSS-clone-6.</title>
        <authorList>
            <person name="Mukherjee Avik.K."/>
            <person name="Izumyama S."/>
            <person name="Nakada-Tsukui K."/>
            <person name="Nozaki T."/>
        </authorList>
    </citation>
    <scope>NUCLEOTIDE SEQUENCE [LARGE SCALE GENOMIC DNA]</scope>
    <source>
        <strain evidence="2 3">HM1:IMSS clone 6</strain>
    </source>
</reference>
<evidence type="ECO:0000256" key="1">
    <source>
        <dbReference type="ARBA" id="ARBA00010105"/>
    </source>
</evidence>
<organism evidence="2 3">
    <name type="scientific">Entamoeba histolytica</name>
    <dbReference type="NCBI Taxonomy" id="5759"/>
    <lineage>
        <taxon>Eukaryota</taxon>
        <taxon>Amoebozoa</taxon>
        <taxon>Evosea</taxon>
        <taxon>Archamoebae</taxon>
        <taxon>Mastigamoebida</taxon>
        <taxon>Entamoebidae</taxon>
        <taxon>Entamoeba</taxon>
    </lineage>
</organism>
<evidence type="ECO:0000313" key="2">
    <source>
        <dbReference type="EMBL" id="GAT98073.1"/>
    </source>
</evidence>
<dbReference type="VEuPathDB" id="AmoebaDB:EHI8A_026170"/>
<comment type="similarity">
    <text evidence="1">Belongs to the MYG1 family.</text>
</comment>
<dbReference type="PANTHER" id="PTHR11215">
    <property type="entry name" value="METAL DEPENDENT HYDROLASE - RELATED"/>
    <property type="match status" value="1"/>
</dbReference>
<dbReference type="GO" id="GO:0005737">
    <property type="term" value="C:cytoplasm"/>
    <property type="evidence" value="ECO:0007669"/>
    <property type="project" value="TreeGrafter"/>
</dbReference>
<sequence>MKSKLIGTHDGIFHCDELTSCVILLLTKEFMGSKIRRTRDNEKLKECDVVVDVGKEFNVERHLFDHHQQGFNERWEGSPTLFSSAGLIYKYYGREIIIKLCKGPHTTFEDEEEIKWFMDKWYFFYFVSIDAEDNGCPRGQKQNYIEGMGSLKNIIGNLNDLRGGFEIGLTICKLELVKSFYRLLINWRPTVKKYPATYFKEEIVFIDDQKADWVSLCEMASLNKSTLVIVKKENNKFIGRIVNDRLNPTFSWPKEWRGMYGYELKKIIGNGVICCDRTGTEIVCEDLKTVENALSIAKKIQQ</sequence>
<dbReference type="AlphaFoldDB" id="A0A5K1UC71"/>
<evidence type="ECO:0000313" key="3">
    <source>
        <dbReference type="Proteomes" id="UP000078387"/>
    </source>
</evidence>
<dbReference type="GO" id="GO:0005634">
    <property type="term" value="C:nucleus"/>
    <property type="evidence" value="ECO:0007669"/>
    <property type="project" value="TreeGrafter"/>
</dbReference>
<dbReference type="Proteomes" id="UP000078387">
    <property type="component" value="Unassembled WGS sequence"/>
</dbReference>
<dbReference type="VEuPathDB" id="AmoebaDB:EHI5A_018110"/>
<dbReference type="OMA" id="GLFHCDE"/>
<dbReference type="GO" id="GO:0016787">
    <property type="term" value="F:hydrolase activity"/>
    <property type="evidence" value="ECO:0007669"/>
    <property type="project" value="UniProtKB-KW"/>
</dbReference>
<dbReference type="VEuPathDB" id="AmoebaDB:KM1_042050"/>
<dbReference type="InterPro" id="IPR003226">
    <property type="entry name" value="MYG1_exonuclease"/>
</dbReference>
<dbReference type="Pfam" id="PF03690">
    <property type="entry name" value="MYG1_exonuc"/>
    <property type="match status" value="1"/>
</dbReference>
<dbReference type="PANTHER" id="PTHR11215:SF1">
    <property type="entry name" value="MYG1 EXONUCLEASE"/>
    <property type="match status" value="1"/>
</dbReference>
<dbReference type="VEuPathDB" id="AmoebaDB:EHI_120610"/>
<dbReference type="EMBL" id="BDEQ01000001">
    <property type="protein sequence ID" value="GAT98073.1"/>
    <property type="molecule type" value="Genomic_DNA"/>
</dbReference>
<protein>
    <submittedName>
        <fullName evidence="2">Metal dependent hydrolase putative</fullName>
    </submittedName>
</protein>
<proteinExistence type="inferred from homology"/>